<feature type="domain" description="DUF4806" evidence="2">
    <location>
        <begin position="410"/>
        <end position="486"/>
    </location>
</feature>
<dbReference type="PANTHER" id="PTHR34153:SF2">
    <property type="entry name" value="SI:CH211-262H13.3-RELATED"/>
    <property type="match status" value="1"/>
</dbReference>
<feature type="compositionally biased region" description="Basic residues" evidence="1">
    <location>
        <begin position="147"/>
        <end position="158"/>
    </location>
</feature>
<sequence length="592" mass="65685">MSQQSQKKDDGLFWIIDYVRNWGLQTCVVPSNWISEIEVPDPTRGVVGVKMASCCYWPTDNYLLRCTRRADPDGGPHWENYFADIRFPFESYNLARQNLDQATKNSDLDTRPVQEGGKGGRTKKPTEPYSPENHQEKIQKNTNQKNKSQKNKSKKNKSQKGNVQSSSDDEGPRRAATMLADALPSVPKHFLPASTSTASALESSPDMFRETYVSLENQSPVSQIQASQELLPASPSGSSNLESLDLLTSPSGSQNLHSQDLLASSTGSRNAERQETYCSSDTAKLNSTSVGVQNNLKKAKSKSQDTEDFVDETPQFISCNTTDADVTGLLSSGVSSANASNGGSMNWTNTKKANVSINNGPSYEHLMVMKALQQVIELSKKIDLRIRNIEDKIDRKITPEIEGNNWEGLPLKDVTEFQAFEKKLLSDPQTFDAVVLLVERCGGDTVAEAVTRAWDRITTKECRSACNWCGIKKKGVKKHKISGSKIVDAVHKGVRKTLPDAKDSQLEKETSPWACKNALKMSHECTHAIPAMLDLRSLRITVGFPVLINTRPIFYRLSPEMQLAGWSTTNGCCAVIPGRPVYKQHWQEHLIK</sequence>
<gene>
    <name evidence="3" type="ORF">OUZ56_010738</name>
</gene>
<accession>A0ABQ9YZQ1</accession>
<protein>
    <recommendedName>
        <fullName evidence="2">DUF4806 domain-containing protein</fullName>
    </recommendedName>
</protein>
<comment type="caution">
    <text evidence="3">The sequence shown here is derived from an EMBL/GenBank/DDBJ whole genome shotgun (WGS) entry which is preliminary data.</text>
</comment>
<feature type="region of interest" description="Disordered" evidence="1">
    <location>
        <begin position="100"/>
        <end position="173"/>
    </location>
</feature>
<feature type="compositionally biased region" description="Polar residues" evidence="1">
    <location>
        <begin position="235"/>
        <end position="269"/>
    </location>
</feature>
<proteinExistence type="predicted"/>
<name>A0ABQ9YZQ1_9CRUS</name>
<organism evidence="3 4">
    <name type="scientific">Daphnia magna</name>
    <dbReference type="NCBI Taxonomy" id="35525"/>
    <lineage>
        <taxon>Eukaryota</taxon>
        <taxon>Metazoa</taxon>
        <taxon>Ecdysozoa</taxon>
        <taxon>Arthropoda</taxon>
        <taxon>Crustacea</taxon>
        <taxon>Branchiopoda</taxon>
        <taxon>Diplostraca</taxon>
        <taxon>Cladocera</taxon>
        <taxon>Anomopoda</taxon>
        <taxon>Daphniidae</taxon>
        <taxon>Daphnia</taxon>
    </lineage>
</organism>
<dbReference type="Pfam" id="PF16064">
    <property type="entry name" value="DUF4806"/>
    <property type="match status" value="1"/>
</dbReference>
<evidence type="ECO:0000313" key="4">
    <source>
        <dbReference type="Proteomes" id="UP001234178"/>
    </source>
</evidence>
<reference evidence="3 4" key="1">
    <citation type="journal article" date="2023" name="Nucleic Acids Res.">
        <title>The hologenome of Daphnia magna reveals possible DNA methylation and microbiome-mediated evolution of the host genome.</title>
        <authorList>
            <person name="Chaturvedi A."/>
            <person name="Li X."/>
            <person name="Dhandapani V."/>
            <person name="Marshall H."/>
            <person name="Kissane S."/>
            <person name="Cuenca-Cambronero M."/>
            <person name="Asole G."/>
            <person name="Calvet F."/>
            <person name="Ruiz-Romero M."/>
            <person name="Marangio P."/>
            <person name="Guigo R."/>
            <person name="Rago D."/>
            <person name="Mirbahai L."/>
            <person name="Eastwood N."/>
            <person name="Colbourne J.K."/>
            <person name="Zhou J."/>
            <person name="Mallon E."/>
            <person name="Orsini L."/>
        </authorList>
    </citation>
    <scope>NUCLEOTIDE SEQUENCE [LARGE SCALE GENOMIC DNA]</scope>
    <source>
        <strain evidence="3">LRV0_1</strain>
    </source>
</reference>
<dbReference type="EMBL" id="JAOYFB010000002">
    <property type="protein sequence ID" value="KAK4005695.1"/>
    <property type="molecule type" value="Genomic_DNA"/>
</dbReference>
<dbReference type="InterPro" id="IPR032071">
    <property type="entry name" value="DUF4806"/>
</dbReference>
<evidence type="ECO:0000313" key="3">
    <source>
        <dbReference type="EMBL" id="KAK4005695.1"/>
    </source>
</evidence>
<dbReference type="PANTHER" id="PTHR34153">
    <property type="entry name" value="SI:CH211-262H13.3-RELATED-RELATED"/>
    <property type="match status" value="1"/>
</dbReference>
<feature type="region of interest" description="Disordered" evidence="1">
    <location>
        <begin position="224"/>
        <end position="280"/>
    </location>
</feature>
<evidence type="ECO:0000256" key="1">
    <source>
        <dbReference type="SAM" id="MobiDB-lite"/>
    </source>
</evidence>
<evidence type="ECO:0000259" key="2">
    <source>
        <dbReference type="Pfam" id="PF16064"/>
    </source>
</evidence>
<keyword evidence="4" id="KW-1185">Reference proteome</keyword>
<dbReference type="Proteomes" id="UP001234178">
    <property type="component" value="Unassembled WGS sequence"/>
</dbReference>